<gene>
    <name evidence="2" type="ORF">K443DRAFT_435506</name>
</gene>
<dbReference type="EMBL" id="KN838906">
    <property type="protein sequence ID" value="KIJ92484.1"/>
    <property type="molecule type" value="Genomic_DNA"/>
</dbReference>
<name>A0A0C9WI81_9AGAR</name>
<evidence type="ECO:0000256" key="1">
    <source>
        <dbReference type="SAM" id="MobiDB-lite"/>
    </source>
</evidence>
<reference evidence="3" key="2">
    <citation type="submission" date="2015-01" db="EMBL/GenBank/DDBJ databases">
        <title>Evolutionary Origins and Diversification of the Mycorrhizal Mutualists.</title>
        <authorList>
            <consortium name="DOE Joint Genome Institute"/>
            <consortium name="Mycorrhizal Genomics Consortium"/>
            <person name="Kohler A."/>
            <person name="Kuo A."/>
            <person name="Nagy L.G."/>
            <person name="Floudas D."/>
            <person name="Copeland A."/>
            <person name="Barry K.W."/>
            <person name="Cichocki N."/>
            <person name="Veneault-Fourrey C."/>
            <person name="LaButti K."/>
            <person name="Lindquist E.A."/>
            <person name="Lipzen A."/>
            <person name="Lundell T."/>
            <person name="Morin E."/>
            <person name="Murat C."/>
            <person name="Riley R."/>
            <person name="Ohm R."/>
            <person name="Sun H."/>
            <person name="Tunlid A."/>
            <person name="Henrissat B."/>
            <person name="Grigoriev I.V."/>
            <person name="Hibbett D.S."/>
            <person name="Martin F."/>
        </authorList>
    </citation>
    <scope>NUCLEOTIDE SEQUENCE [LARGE SCALE GENOMIC DNA]</scope>
    <source>
        <strain evidence="3">LaAM-08-1</strain>
    </source>
</reference>
<organism evidence="2 3">
    <name type="scientific">Laccaria amethystina LaAM-08-1</name>
    <dbReference type="NCBI Taxonomy" id="1095629"/>
    <lineage>
        <taxon>Eukaryota</taxon>
        <taxon>Fungi</taxon>
        <taxon>Dikarya</taxon>
        <taxon>Basidiomycota</taxon>
        <taxon>Agaricomycotina</taxon>
        <taxon>Agaricomycetes</taxon>
        <taxon>Agaricomycetidae</taxon>
        <taxon>Agaricales</taxon>
        <taxon>Agaricineae</taxon>
        <taxon>Hydnangiaceae</taxon>
        <taxon>Laccaria</taxon>
    </lineage>
</organism>
<reference evidence="2 3" key="1">
    <citation type="submission" date="2014-04" db="EMBL/GenBank/DDBJ databases">
        <authorList>
            <consortium name="DOE Joint Genome Institute"/>
            <person name="Kuo A."/>
            <person name="Kohler A."/>
            <person name="Nagy L.G."/>
            <person name="Floudas D."/>
            <person name="Copeland A."/>
            <person name="Barry K.W."/>
            <person name="Cichocki N."/>
            <person name="Veneault-Fourrey C."/>
            <person name="LaButti K."/>
            <person name="Lindquist E.A."/>
            <person name="Lipzen A."/>
            <person name="Lundell T."/>
            <person name="Morin E."/>
            <person name="Murat C."/>
            <person name="Sun H."/>
            <person name="Tunlid A."/>
            <person name="Henrissat B."/>
            <person name="Grigoriev I.V."/>
            <person name="Hibbett D.S."/>
            <person name="Martin F."/>
            <person name="Nordberg H.P."/>
            <person name="Cantor M.N."/>
            <person name="Hua S.X."/>
        </authorList>
    </citation>
    <scope>NUCLEOTIDE SEQUENCE [LARGE SCALE GENOMIC DNA]</scope>
    <source>
        <strain evidence="2 3">LaAM-08-1</strain>
    </source>
</reference>
<proteinExistence type="predicted"/>
<dbReference type="AlphaFoldDB" id="A0A0C9WI81"/>
<sequence>MLKSKSFLGDHARRNRRPVHRPRETPIIIQLKMYPYLAMINFAPLSRGSPGTQDIRVSLNWKGLLPVCVSRHHQSKLFQSSFFRFTLFIARVTPHHYHDRRGPC</sequence>
<accession>A0A0C9WI81</accession>
<evidence type="ECO:0000313" key="2">
    <source>
        <dbReference type="EMBL" id="KIJ92484.1"/>
    </source>
</evidence>
<dbReference type="Proteomes" id="UP000054477">
    <property type="component" value="Unassembled WGS sequence"/>
</dbReference>
<keyword evidence="3" id="KW-1185">Reference proteome</keyword>
<protein>
    <submittedName>
        <fullName evidence="2">Uncharacterized protein</fullName>
    </submittedName>
</protein>
<feature type="region of interest" description="Disordered" evidence="1">
    <location>
        <begin position="1"/>
        <end position="21"/>
    </location>
</feature>
<dbReference type="HOGENOM" id="CLU_2250580_0_0_1"/>
<evidence type="ECO:0000313" key="3">
    <source>
        <dbReference type="Proteomes" id="UP000054477"/>
    </source>
</evidence>